<dbReference type="Gene3D" id="2.40.50.140">
    <property type="entry name" value="Nucleic acid-binding proteins"/>
    <property type="match status" value="1"/>
</dbReference>
<dbReference type="HAMAP" id="MF_00945_B">
    <property type="entry name" value="NusA_B"/>
    <property type="match status" value="1"/>
</dbReference>
<keyword evidence="3 7" id="KW-0889">Transcription antitermination</keyword>
<dbReference type="InterPro" id="IPR010213">
    <property type="entry name" value="TF_NusA"/>
</dbReference>
<dbReference type="Pfam" id="PF26594">
    <property type="entry name" value="KH_NusA_2nd"/>
    <property type="match status" value="1"/>
</dbReference>
<dbReference type="InterPro" id="IPR003029">
    <property type="entry name" value="S1_domain"/>
</dbReference>
<keyword evidence="4 7" id="KW-0694">RNA-binding</keyword>
<dbReference type="FunFam" id="3.30.300.20:FF:000002">
    <property type="entry name" value="Transcription termination/antitermination protein NusA"/>
    <property type="match status" value="1"/>
</dbReference>
<organism evidence="9 10">
    <name type="scientific">Caloranaerobacter azorensis H53214</name>
    <dbReference type="NCBI Taxonomy" id="1156417"/>
    <lineage>
        <taxon>Bacteria</taxon>
        <taxon>Bacillati</taxon>
        <taxon>Bacillota</taxon>
        <taxon>Tissierellia</taxon>
        <taxon>Tissierellales</taxon>
        <taxon>Thermohalobacteraceae</taxon>
        <taxon>Caloranaerobacter</taxon>
    </lineage>
</organism>
<dbReference type="SUPFAM" id="SSF50249">
    <property type="entry name" value="Nucleic acid-binding proteins"/>
    <property type="match status" value="1"/>
</dbReference>
<dbReference type="GO" id="GO:0006353">
    <property type="term" value="P:DNA-templated transcription termination"/>
    <property type="evidence" value="ECO:0007669"/>
    <property type="project" value="UniProtKB-UniRule"/>
</dbReference>
<dbReference type="STRING" id="1156417.Y919_04055"/>
<dbReference type="GO" id="GO:0003723">
    <property type="term" value="F:RNA binding"/>
    <property type="evidence" value="ECO:0007669"/>
    <property type="project" value="UniProtKB-UniRule"/>
</dbReference>
<dbReference type="GO" id="GO:0031564">
    <property type="term" value="P:transcription antitermination"/>
    <property type="evidence" value="ECO:0007669"/>
    <property type="project" value="UniProtKB-UniRule"/>
</dbReference>
<comment type="caution">
    <text evidence="9">The sequence shown here is derived from an EMBL/GenBank/DDBJ whole genome shotgun (WGS) entry which is preliminary data.</text>
</comment>
<evidence type="ECO:0000256" key="1">
    <source>
        <dbReference type="ARBA" id="ARBA00022472"/>
    </source>
</evidence>
<keyword evidence="9" id="KW-0251">Elongation factor</keyword>
<dbReference type="InterPro" id="IPR025249">
    <property type="entry name" value="TF_NusA_KH_1st"/>
</dbReference>
<evidence type="ECO:0000256" key="4">
    <source>
        <dbReference type="ARBA" id="ARBA00022884"/>
    </source>
</evidence>
<comment type="subcellular location">
    <subcellularLocation>
        <location evidence="7">Cytoplasm</location>
    </subcellularLocation>
</comment>
<dbReference type="CDD" id="cd04455">
    <property type="entry name" value="S1_NusA"/>
    <property type="match status" value="1"/>
</dbReference>
<dbReference type="InterPro" id="IPR058582">
    <property type="entry name" value="KH_NusA_2nd"/>
</dbReference>
<dbReference type="PANTHER" id="PTHR22648:SF0">
    <property type="entry name" value="TRANSCRIPTION TERMINATION_ANTITERMINATION PROTEIN NUSA"/>
    <property type="match status" value="1"/>
</dbReference>
<keyword evidence="2 7" id="KW-0963">Cytoplasm</keyword>
<evidence type="ECO:0000256" key="6">
    <source>
        <dbReference type="ARBA" id="ARBA00023163"/>
    </source>
</evidence>
<dbReference type="Pfam" id="PF13184">
    <property type="entry name" value="KH_NusA_1st"/>
    <property type="match status" value="1"/>
</dbReference>
<dbReference type="InterPro" id="IPR009019">
    <property type="entry name" value="KH_sf_prok-type"/>
</dbReference>
<dbReference type="PANTHER" id="PTHR22648">
    <property type="entry name" value="TRANSCRIPTION TERMINATION FACTOR NUSA"/>
    <property type="match status" value="1"/>
</dbReference>
<dbReference type="GO" id="GO:0003746">
    <property type="term" value="F:translation elongation factor activity"/>
    <property type="evidence" value="ECO:0007669"/>
    <property type="project" value="UniProtKB-KW"/>
</dbReference>
<keyword evidence="5 7" id="KW-0805">Transcription regulation</keyword>
<dbReference type="CDD" id="cd02134">
    <property type="entry name" value="KH-II_NusA_rpt1"/>
    <property type="match status" value="1"/>
</dbReference>
<proteinExistence type="inferred from homology"/>
<dbReference type="PROSITE" id="PS50126">
    <property type="entry name" value="S1"/>
    <property type="match status" value="1"/>
</dbReference>
<dbReference type="GO" id="GO:0005829">
    <property type="term" value="C:cytosol"/>
    <property type="evidence" value="ECO:0007669"/>
    <property type="project" value="TreeGrafter"/>
</dbReference>
<protein>
    <recommendedName>
        <fullName evidence="7">Transcription termination/antitermination protein NusA</fullName>
    </recommendedName>
</protein>
<dbReference type="Pfam" id="PF00575">
    <property type="entry name" value="S1"/>
    <property type="match status" value="1"/>
</dbReference>
<dbReference type="FunFam" id="3.30.300.20:FF:000005">
    <property type="entry name" value="Transcription termination/antitermination protein NusA"/>
    <property type="match status" value="1"/>
</dbReference>
<name>A0A096BI14_9FIRM</name>
<gene>
    <name evidence="7 9" type="primary">nusA</name>
    <name evidence="9" type="ORF">Y919_04055</name>
</gene>
<evidence type="ECO:0000256" key="7">
    <source>
        <dbReference type="HAMAP-Rule" id="MF_00945"/>
    </source>
</evidence>
<dbReference type="AlphaFoldDB" id="A0A096BI14"/>
<dbReference type="RefSeq" id="WP_035162682.1">
    <property type="nucleotide sequence ID" value="NZ_AZTB01000013.1"/>
</dbReference>
<keyword evidence="1 7" id="KW-0806">Transcription termination</keyword>
<dbReference type="SUPFAM" id="SSF54814">
    <property type="entry name" value="Prokaryotic type KH domain (KH-domain type II)"/>
    <property type="match status" value="2"/>
</dbReference>
<evidence type="ECO:0000259" key="8">
    <source>
        <dbReference type="PROSITE" id="PS50126"/>
    </source>
</evidence>
<evidence type="ECO:0000256" key="2">
    <source>
        <dbReference type="ARBA" id="ARBA00022490"/>
    </source>
</evidence>
<dbReference type="Pfam" id="PF08529">
    <property type="entry name" value="NusA_N"/>
    <property type="match status" value="1"/>
</dbReference>
<dbReference type="SMART" id="SM00316">
    <property type="entry name" value="S1"/>
    <property type="match status" value="1"/>
</dbReference>
<dbReference type="InterPro" id="IPR036555">
    <property type="entry name" value="NusA_N_sf"/>
</dbReference>
<comment type="function">
    <text evidence="7">Participates in both transcription termination and antitermination.</text>
</comment>
<accession>A0A096BI14</accession>
<dbReference type="NCBIfam" id="TIGR01953">
    <property type="entry name" value="NusA"/>
    <property type="match status" value="1"/>
</dbReference>
<feature type="domain" description="S1 motif" evidence="8">
    <location>
        <begin position="135"/>
        <end position="199"/>
    </location>
</feature>
<dbReference type="Gene3D" id="3.30.300.20">
    <property type="match status" value="2"/>
</dbReference>
<dbReference type="SUPFAM" id="SSF69705">
    <property type="entry name" value="Transcription factor NusA, N-terminal domain"/>
    <property type="match status" value="1"/>
</dbReference>
<sequence length="347" mass="38732">MKAEFLEALEQIVKDKGITKDVLYDALEAALKTAYRKNFGTSQNVEVEIDKENGEVKAYAKKVVVENVENPLLEIKLEDAKEINPNYQIGDTVRIEVTPKNFGRIAAQTAKQVVLQRIREAEREIIYEEFVNRESEIVTGLVQRVSKSSVLINLGRTEGVLPPTEQIPGEIYKQGDRIKTYILEVKKTTKGPQIILSRTHPGLVKRLFELEVPEIHDGIVDIYNIAREAGSRTKIAVYSNDENVDPVGACVGHKGTRVKAIVDELNGEKIDIIIWSKNISEFIANSLSPAKVISVEVNEEEKSAKVIVPDYQLSLAIGKEGQNARLAAKLTGWKIDIKSESQENSEI</sequence>
<reference evidence="9 10" key="1">
    <citation type="submission" date="2013-12" db="EMBL/GenBank/DDBJ databases">
        <title>Draft genome sequence of Caloranaerobacter sp. H53214.</title>
        <authorList>
            <person name="Jiang L.J."/>
            <person name="Shao Z.Z."/>
            <person name="Long M.N."/>
        </authorList>
    </citation>
    <scope>NUCLEOTIDE SEQUENCE [LARGE SCALE GENOMIC DNA]</scope>
    <source>
        <strain evidence="9 10">H53214</strain>
    </source>
</reference>
<dbReference type="EMBL" id="AZTB01000013">
    <property type="protein sequence ID" value="KGG80845.1"/>
    <property type="molecule type" value="Genomic_DNA"/>
</dbReference>
<dbReference type="InterPro" id="IPR013735">
    <property type="entry name" value="TF_NusA_N"/>
</dbReference>
<dbReference type="Proteomes" id="UP000029622">
    <property type="component" value="Unassembled WGS sequence"/>
</dbReference>
<dbReference type="InterPro" id="IPR030842">
    <property type="entry name" value="TF_NusA_bacterial"/>
</dbReference>
<evidence type="ECO:0000313" key="9">
    <source>
        <dbReference type="EMBL" id="KGG80845.1"/>
    </source>
</evidence>
<keyword evidence="6 7" id="KW-0804">Transcription</keyword>
<dbReference type="Gene3D" id="3.30.1480.10">
    <property type="entry name" value="NusA, N-terminal domain"/>
    <property type="match status" value="1"/>
</dbReference>
<dbReference type="InterPro" id="IPR015946">
    <property type="entry name" value="KH_dom-like_a/b"/>
</dbReference>
<evidence type="ECO:0000256" key="3">
    <source>
        <dbReference type="ARBA" id="ARBA00022814"/>
    </source>
</evidence>
<evidence type="ECO:0000256" key="5">
    <source>
        <dbReference type="ARBA" id="ARBA00023015"/>
    </source>
</evidence>
<keyword evidence="9" id="KW-0648">Protein biosynthesis</keyword>
<dbReference type="FunFam" id="3.30.1480.10:FF:000002">
    <property type="entry name" value="Transcription termination/antitermination protein NusA"/>
    <property type="match status" value="1"/>
</dbReference>
<comment type="subunit">
    <text evidence="7">Monomer. Binds directly to the core enzyme of the DNA-dependent RNA polymerase and to nascent RNA.</text>
</comment>
<dbReference type="PROSITE" id="PS50084">
    <property type="entry name" value="KH_TYPE_1"/>
    <property type="match status" value="1"/>
</dbReference>
<dbReference type="InterPro" id="IPR012340">
    <property type="entry name" value="NA-bd_OB-fold"/>
</dbReference>
<dbReference type="FunFam" id="2.40.50.140:FF:000058">
    <property type="entry name" value="Transcription termination/antitermination protein NusA"/>
    <property type="match status" value="1"/>
</dbReference>
<evidence type="ECO:0000313" key="10">
    <source>
        <dbReference type="Proteomes" id="UP000029622"/>
    </source>
</evidence>
<dbReference type="CDD" id="cd22529">
    <property type="entry name" value="KH-II_NusA_rpt2"/>
    <property type="match status" value="1"/>
</dbReference>
<comment type="similarity">
    <text evidence="7">Belongs to the NusA family.</text>
</comment>
<dbReference type="GO" id="GO:0003700">
    <property type="term" value="F:DNA-binding transcription factor activity"/>
    <property type="evidence" value="ECO:0007669"/>
    <property type="project" value="InterPro"/>
</dbReference>